<evidence type="ECO:0000313" key="1">
    <source>
        <dbReference type="EMBL" id="BCJ95783.1"/>
    </source>
</evidence>
<dbReference type="Proteomes" id="UP000515561">
    <property type="component" value="Chromosome"/>
</dbReference>
<gene>
    <name evidence="1" type="ORF">acsn021_33520</name>
</gene>
<proteinExistence type="predicted"/>
<keyword evidence="2" id="KW-1185">Reference proteome</keyword>
<organism evidence="1 2">
    <name type="scientific">Anaerocolumna cellulosilytica</name>
    <dbReference type="NCBI Taxonomy" id="433286"/>
    <lineage>
        <taxon>Bacteria</taxon>
        <taxon>Bacillati</taxon>
        <taxon>Bacillota</taxon>
        <taxon>Clostridia</taxon>
        <taxon>Lachnospirales</taxon>
        <taxon>Lachnospiraceae</taxon>
        <taxon>Anaerocolumna</taxon>
    </lineage>
</organism>
<evidence type="ECO:0000313" key="2">
    <source>
        <dbReference type="Proteomes" id="UP000515561"/>
    </source>
</evidence>
<dbReference type="AlphaFoldDB" id="A0A6S6QX39"/>
<dbReference type="KEGG" id="acel:acsn021_33520"/>
<dbReference type="RefSeq" id="WP_184093700.1">
    <property type="nucleotide sequence ID" value="NZ_AP023367.1"/>
</dbReference>
<accession>A0A6S6QX39</accession>
<reference evidence="1 2" key="1">
    <citation type="journal article" date="2016" name="Int. J. Syst. Evol. Microbiol.">
        <title>Descriptions of Anaerotaenia torta gen. nov., sp. nov. and Anaerocolumna cellulosilytica gen. nov., sp. nov. isolated from a methanogenic reactor of cattle waste.</title>
        <authorList>
            <person name="Uek A."/>
            <person name="Ohtaki Y."/>
            <person name="Kaku N."/>
            <person name="Ueki K."/>
        </authorList>
    </citation>
    <scope>NUCLEOTIDE SEQUENCE [LARGE SCALE GENOMIC DNA]</scope>
    <source>
        <strain evidence="1 2">SN021</strain>
    </source>
</reference>
<dbReference type="EMBL" id="AP023367">
    <property type="protein sequence ID" value="BCJ95783.1"/>
    <property type="molecule type" value="Genomic_DNA"/>
</dbReference>
<name>A0A6S6QX39_9FIRM</name>
<sequence length="50" mass="5271">MSEKIYNTMKSVGVGNLVMGILFIVAGIAGGVLMIISGGKLLKKKSEILF</sequence>
<protein>
    <submittedName>
        <fullName evidence="1">Uncharacterized protein</fullName>
    </submittedName>
</protein>